<comment type="caution">
    <text evidence="10">The sequence shown here is derived from an EMBL/GenBank/DDBJ whole genome shotgun (WGS) entry which is preliminary data.</text>
</comment>
<dbReference type="GO" id="GO:0005524">
    <property type="term" value="F:ATP binding"/>
    <property type="evidence" value="ECO:0007669"/>
    <property type="project" value="UniProtKB-KW"/>
</dbReference>
<sequence>ESLRLGDRILVFSQSLLTLNLIEKFLQANTVNNTEVKWAKNLNYYRLDGSTVAQEREKLINEFNSNPNIHLFLVSTRAGSLGINLVGANRVVVFDASWNPCHDTQAVCRVYRYGQKKPCFVYRLVMDSCLEKKIYDRQVNKQGMSDRVVDECNPDAHLSLKEVTSLCWDDEKETEIRDFSDRKEKYLDIVMQKVIENFSEQMSKEPFQHESLLIDRKEKKLSMAEKRLAQRGYELEKQAAIKPNYDKPGSGMHYRTMRTPDGAIVHRPVASVRPMQAELGGDRMRTGAARPTRWIPAEVWQRQGMTAQVLTLPGDVVIPTSSAEKSNIVLKEGQKVMVLKSPKGIYMQLETGKIIAIRTSFKVGQGKDKSPSGLIGREFNEKRPNLMRPLGPIPEKMPPNM</sequence>
<dbReference type="EMBL" id="WJQU01000002">
    <property type="protein sequence ID" value="KAJ6642237.1"/>
    <property type="molecule type" value="Genomic_DNA"/>
</dbReference>
<feature type="non-terminal residue" evidence="10">
    <location>
        <position position="401"/>
    </location>
</feature>
<evidence type="ECO:0000256" key="2">
    <source>
        <dbReference type="ARBA" id="ARBA00007025"/>
    </source>
</evidence>
<evidence type="ECO:0000256" key="5">
    <source>
        <dbReference type="ARBA" id="ARBA00022806"/>
    </source>
</evidence>
<dbReference type="PROSITE" id="PS51194">
    <property type="entry name" value="HELICASE_CTER"/>
    <property type="match status" value="1"/>
</dbReference>
<evidence type="ECO:0000256" key="8">
    <source>
        <dbReference type="ARBA" id="ARBA00023242"/>
    </source>
</evidence>
<keyword evidence="8" id="KW-0539">Nucleus</keyword>
<evidence type="ECO:0000259" key="9">
    <source>
        <dbReference type="PROSITE" id="PS51194"/>
    </source>
</evidence>
<keyword evidence="6" id="KW-0067">ATP-binding</keyword>
<accession>A0A9Q0S1R6</accession>
<dbReference type="GO" id="GO:0003677">
    <property type="term" value="F:DNA binding"/>
    <property type="evidence" value="ECO:0007669"/>
    <property type="project" value="UniProtKB-KW"/>
</dbReference>
<dbReference type="Pfam" id="PF00271">
    <property type="entry name" value="Helicase_C"/>
    <property type="match status" value="1"/>
</dbReference>
<dbReference type="CDD" id="cd18793">
    <property type="entry name" value="SF2_C_SNF"/>
    <property type="match status" value="1"/>
</dbReference>
<keyword evidence="4" id="KW-0378">Hydrolase</keyword>
<name>A0A9Q0S1R6_9DIPT</name>
<comment type="similarity">
    <text evidence="2">Belongs to the SNF2/RAD54 helicase family.</text>
</comment>
<organism evidence="10 11">
    <name type="scientific">Pseudolycoriella hygida</name>
    <dbReference type="NCBI Taxonomy" id="35572"/>
    <lineage>
        <taxon>Eukaryota</taxon>
        <taxon>Metazoa</taxon>
        <taxon>Ecdysozoa</taxon>
        <taxon>Arthropoda</taxon>
        <taxon>Hexapoda</taxon>
        <taxon>Insecta</taxon>
        <taxon>Pterygota</taxon>
        <taxon>Neoptera</taxon>
        <taxon>Endopterygota</taxon>
        <taxon>Diptera</taxon>
        <taxon>Nematocera</taxon>
        <taxon>Sciaroidea</taxon>
        <taxon>Sciaridae</taxon>
        <taxon>Pseudolycoriella</taxon>
    </lineage>
</organism>
<dbReference type="Gene3D" id="3.40.50.300">
    <property type="entry name" value="P-loop containing nucleotide triphosphate hydrolases"/>
    <property type="match status" value="1"/>
</dbReference>
<gene>
    <name evidence="10" type="primary">rad54l2_0</name>
    <name evidence="10" type="ORF">Bhyg_07184</name>
</gene>
<evidence type="ECO:0000256" key="7">
    <source>
        <dbReference type="ARBA" id="ARBA00023125"/>
    </source>
</evidence>
<reference evidence="10" key="1">
    <citation type="submission" date="2022-07" db="EMBL/GenBank/DDBJ databases">
        <authorList>
            <person name="Trinca V."/>
            <person name="Uliana J.V.C."/>
            <person name="Torres T.T."/>
            <person name="Ward R.J."/>
            <person name="Monesi N."/>
        </authorList>
    </citation>
    <scope>NUCLEOTIDE SEQUENCE</scope>
    <source>
        <strain evidence="10">HSMRA1968</strain>
        <tissue evidence="10">Whole embryos</tissue>
    </source>
</reference>
<dbReference type="OrthoDB" id="2020972at2759"/>
<feature type="domain" description="Helicase C-terminal" evidence="9">
    <location>
        <begin position="1"/>
        <end position="156"/>
    </location>
</feature>
<dbReference type="AlphaFoldDB" id="A0A9Q0S1R6"/>
<dbReference type="InterPro" id="IPR044574">
    <property type="entry name" value="ARIP4-like"/>
</dbReference>
<evidence type="ECO:0000256" key="6">
    <source>
        <dbReference type="ARBA" id="ARBA00022840"/>
    </source>
</evidence>
<evidence type="ECO:0000256" key="3">
    <source>
        <dbReference type="ARBA" id="ARBA00022741"/>
    </source>
</evidence>
<dbReference type="SUPFAM" id="SSF52540">
    <property type="entry name" value="P-loop containing nucleoside triphosphate hydrolases"/>
    <property type="match status" value="1"/>
</dbReference>
<evidence type="ECO:0000256" key="4">
    <source>
        <dbReference type="ARBA" id="ARBA00022801"/>
    </source>
</evidence>
<evidence type="ECO:0000256" key="1">
    <source>
        <dbReference type="ARBA" id="ARBA00004123"/>
    </source>
</evidence>
<comment type="subcellular location">
    <subcellularLocation>
        <location evidence="1">Nucleus</location>
    </subcellularLocation>
</comment>
<dbReference type="PANTHER" id="PTHR45797">
    <property type="entry name" value="RAD54-LIKE"/>
    <property type="match status" value="1"/>
</dbReference>
<dbReference type="InterPro" id="IPR049730">
    <property type="entry name" value="SNF2/RAD54-like_C"/>
</dbReference>
<dbReference type="InterPro" id="IPR001650">
    <property type="entry name" value="Helicase_C-like"/>
</dbReference>
<feature type="non-terminal residue" evidence="10">
    <location>
        <position position="1"/>
    </location>
</feature>
<evidence type="ECO:0000313" key="11">
    <source>
        <dbReference type="Proteomes" id="UP001151699"/>
    </source>
</evidence>
<dbReference type="SMART" id="SM00490">
    <property type="entry name" value="HELICc"/>
    <property type="match status" value="1"/>
</dbReference>
<keyword evidence="11" id="KW-1185">Reference proteome</keyword>
<dbReference type="InterPro" id="IPR027417">
    <property type="entry name" value="P-loop_NTPase"/>
</dbReference>
<dbReference type="PANTHER" id="PTHR45797:SF1">
    <property type="entry name" value="HELICASE ARIP4"/>
    <property type="match status" value="1"/>
</dbReference>
<dbReference type="Proteomes" id="UP001151699">
    <property type="component" value="Chromosome B"/>
</dbReference>
<dbReference type="GO" id="GO:0004386">
    <property type="term" value="F:helicase activity"/>
    <property type="evidence" value="ECO:0007669"/>
    <property type="project" value="UniProtKB-KW"/>
</dbReference>
<keyword evidence="3" id="KW-0547">Nucleotide-binding</keyword>
<protein>
    <submittedName>
        <fullName evidence="10">Helicase ARIP4</fullName>
    </submittedName>
</protein>
<evidence type="ECO:0000313" key="10">
    <source>
        <dbReference type="EMBL" id="KAJ6642237.1"/>
    </source>
</evidence>
<keyword evidence="7" id="KW-0238">DNA-binding</keyword>
<keyword evidence="5 10" id="KW-0347">Helicase</keyword>
<dbReference type="GO" id="GO:0005634">
    <property type="term" value="C:nucleus"/>
    <property type="evidence" value="ECO:0007669"/>
    <property type="project" value="UniProtKB-SubCell"/>
</dbReference>
<dbReference type="GO" id="GO:0016887">
    <property type="term" value="F:ATP hydrolysis activity"/>
    <property type="evidence" value="ECO:0007669"/>
    <property type="project" value="InterPro"/>
</dbReference>
<proteinExistence type="inferred from homology"/>